<dbReference type="EMBL" id="ML119689">
    <property type="protein sequence ID" value="RPA80323.1"/>
    <property type="molecule type" value="Genomic_DNA"/>
</dbReference>
<dbReference type="SUPFAM" id="SSF54695">
    <property type="entry name" value="POZ domain"/>
    <property type="match status" value="1"/>
</dbReference>
<sequence>MPKRYKSCTTCDRLYGTVQLITCPGCLKAGSLKLVEVFNKEDFDTYMKKERENINAELSLNPDQYHRISQAMKGPTIKVILSQKENSQEPLFFTLHTEYLSELSDYFKALHQFPGQESITNQLILSETCDHPVAFECFVQFIYLGNYSIDKRHQPLDIVVHAMVYVLADRLLCTTLKTLSLQNLATALCSKDATNHCLIELLDLVYRSTASASSARTNDEDLIPAAKEQAYDLDEALNANSFSASVDPASNNIKTNPLRDLISRYAASCLTRLKESQRFYSLVEQYPDLAQEMVLHAGNGTFTV</sequence>
<accession>A0A3N4I2J6</accession>
<dbReference type="InterPro" id="IPR011333">
    <property type="entry name" value="SKP1/BTB/POZ_sf"/>
</dbReference>
<dbReference type="InterPro" id="IPR000210">
    <property type="entry name" value="BTB/POZ_dom"/>
</dbReference>
<dbReference type="OrthoDB" id="6359816at2759"/>
<proteinExistence type="predicted"/>
<dbReference type="CDD" id="cd18186">
    <property type="entry name" value="BTB_POZ_ZBTB_KLHL-like"/>
    <property type="match status" value="1"/>
</dbReference>
<dbReference type="PROSITE" id="PS50097">
    <property type="entry name" value="BTB"/>
    <property type="match status" value="1"/>
</dbReference>
<keyword evidence="3" id="KW-1185">Reference proteome</keyword>
<evidence type="ECO:0000259" key="1">
    <source>
        <dbReference type="PROSITE" id="PS50097"/>
    </source>
</evidence>
<dbReference type="Proteomes" id="UP000275078">
    <property type="component" value="Unassembled WGS sequence"/>
</dbReference>
<feature type="domain" description="BTB" evidence="1">
    <location>
        <begin position="77"/>
        <end position="151"/>
    </location>
</feature>
<evidence type="ECO:0000313" key="2">
    <source>
        <dbReference type="EMBL" id="RPA80323.1"/>
    </source>
</evidence>
<protein>
    <recommendedName>
        <fullName evidence="1">BTB domain-containing protein</fullName>
    </recommendedName>
</protein>
<dbReference type="PANTHER" id="PTHR47843">
    <property type="entry name" value="BTB DOMAIN-CONTAINING PROTEIN-RELATED"/>
    <property type="match status" value="1"/>
</dbReference>
<name>A0A3N4I2J6_ASCIM</name>
<evidence type="ECO:0000313" key="3">
    <source>
        <dbReference type="Proteomes" id="UP000275078"/>
    </source>
</evidence>
<organism evidence="2 3">
    <name type="scientific">Ascobolus immersus RN42</name>
    <dbReference type="NCBI Taxonomy" id="1160509"/>
    <lineage>
        <taxon>Eukaryota</taxon>
        <taxon>Fungi</taxon>
        <taxon>Dikarya</taxon>
        <taxon>Ascomycota</taxon>
        <taxon>Pezizomycotina</taxon>
        <taxon>Pezizomycetes</taxon>
        <taxon>Pezizales</taxon>
        <taxon>Ascobolaceae</taxon>
        <taxon>Ascobolus</taxon>
    </lineage>
</organism>
<dbReference type="Gene3D" id="3.30.710.10">
    <property type="entry name" value="Potassium Channel Kv1.1, Chain A"/>
    <property type="match status" value="1"/>
</dbReference>
<reference evidence="2 3" key="1">
    <citation type="journal article" date="2018" name="Nat. Ecol. Evol.">
        <title>Pezizomycetes genomes reveal the molecular basis of ectomycorrhizal truffle lifestyle.</title>
        <authorList>
            <person name="Murat C."/>
            <person name="Payen T."/>
            <person name="Noel B."/>
            <person name="Kuo A."/>
            <person name="Morin E."/>
            <person name="Chen J."/>
            <person name="Kohler A."/>
            <person name="Krizsan K."/>
            <person name="Balestrini R."/>
            <person name="Da Silva C."/>
            <person name="Montanini B."/>
            <person name="Hainaut M."/>
            <person name="Levati E."/>
            <person name="Barry K.W."/>
            <person name="Belfiori B."/>
            <person name="Cichocki N."/>
            <person name="Clum A."/>
            <person name="Dockter R.B."/>
            <person name="Fauchery L."/>
            <person name="Guy J."/>
            <person name="Iotti M."/>
            <person name="Le Tacon F."/>
            <person name="Lindquist E.A."/>
            <person name="Lipzen A."/>
            <person name="Malagnac F."/>
            <person name="Mello A."/>
            <person name="Molinier V."/>
            <person name="Miyauchi S."/>
            <person name="Poulain J."/>
            <person name="Riccioni C."/>
            <person name="Rubini A."/>
            <person name="Sitrit Y."/>
            <person name="Splivallo R."/>
            <person name="Traeger S."/>
            <person name="Wang M."/>
            <person name="Zifcakova L."/>
            <person name="Wipf D."/>
            <person name="Zambonelli A."/>
            <person name="Paolocci F."/>
            <person name="Nowrousian M."/>
            <person name="Ottonello S."/>
            <person name="Baldrian P."/>
            <person name="Spatafora J.W."/>
            <person name="Henrissat B."/>
            <person name="Nagy L.G."/>
            <person name="Aury J.M."/>
            <person name="Wincker P."/>
            <person name="Grigoriev I.V."/>
            <person name="Bonfante P."/>
            <person name="Martin F.M."/>
        </authorList>
    </citation>
    <scope>NUCLEOTIDE SEQUENCE [LARGE SCALE GENOMIC DNA]</scope>
    <source>
        <strain evidence="2 3">RN42</strain>
    </source>
</reference>
<dbReference type="STRING" id="1160509.A0A3N4I2J6"/>
<dbReference type="AlphaFoldDB" id="A0A3N4I2J6"/>
<gene>
    <name evidence="2" type="ORF">BJ508DRAFT_362680</name>
</gene>